<evidence type="ECO:0000256" key="1">
    <source>
        <dbReference type="ARBA" id="ARBA00022460"/>
    </source>
</evidence>
<dbReference type="Pfam" id="PF00379">
    <property type="entry name" value="Chitin_bind_4"/>
    <property type="match status" value="1"/>
</dbReference>
<name>A0A8I6SU56_CIMLE</name>
<dbReference type="PANTHER" id="PTHR12236">
    <property type="entry name" value="STRUCTURAL CONTITUENT OF CUTICLE"/>
    <property type="match status" value="1"/>
</dbReference>
<feature type="signal peptide" evidence="4">
    <location>
        <begin position="1"/>
        <end position="18"/>
    </location>
</feature>
<feature type="compositionally biased region" description="Low complexity" evidence="3">
    <location>
        <begin position="91"/>
        <end position="104"/>
    </location>
</feature>
<dbReference type="InterPro" id="IPR031311">
    <property type="entry name" value="CHIT_BIND_RR_consensus"/>
</dbReference>
<keyword evidence="4" id="KW-0732">Signal</keyword>
<dbReference type="GO" id="GO:0005615">
    <property type="term" value="C:extracellular space"/>
    <property type="evidence" value="ECO:0007669"/>
    <property type="project" value="TreeGrafter"/>
</dbReference>
<dbReference type="OMA" id="KHPLHIN"/>
<accession>A0A8I6SU56</accession>
<dbReference type="PANTHER" id="PTHR12236:SF79">
    <property type="entry name" value="CUTICULAR PROTEIN 50CB-RELATED"/>
    <property type="match status" value="1"/>
</dbReference>
<evidence type="ECO:0000256" key="4">
    <source>
        <dbReference type="SAM" id="SignalP"/>
    </source>
</evidence>
<dbReference type="InterPro" id="IPR000618">
    <property type="entry name" value="Insect_cuticle"/>
</dbReference>
<protein>
    <recommendedName>
        <fullName evidence="7">CPR type cuticle protein</fullName>
    </recommendedName>
</protein>
<dbReference type="RefSeq" id="XP_024083505.1">
    <property type="nucleotide sequence ID" value="XM_024227737.1"/>
</dbReference>
<dbReference type="PROSITE" id="PS51155">
    <property type="entry name" value="CHIT_BIND_RR_2"/>
    <property type="match status" value="1"/>
</dbReference>
<dbReference type="OrthoDB" id="6382199at2759"/>
<dbReference type="InterPro" id="IPR051217">
    <property type="entry name" value="Insect_Cuticle_Struc_Prot"/>
</dbReference>
<feature type="chain" id="PRO_5035210069" description="CPR type cuticle protein" evidence="4">
    <location>
        <begin position="19"/>
        <end position="370"/>
    </location>
</feature>
<evidence type="ECO:0000256" key="3">
    <source>
        <dbReference type="SAM" id="MobiDB-lite"/>
    </source>
</evidence>
<dbReference type="PRINTS" id="PR00947">
    <property type="entry name" value="CUTICLE"/>
</dbReference>
<dbReference type="Proteomes" id="UP000494040">
    <property type="component" value="Unassembled WGS sequence"/>
</dbReference>
<organism evidence="5 6">
    <name type="scientific">Cimex lectularius</name>
    <name type="common">Bed bug</name>
    <name type="synonym">Acanthia lectularia</name>
    <dbReference type="NCBI Taxonomy" id="79782"/>
    <lineage>
        <taxon>Eukaryota</taxon>
        <taxon>Metazoa</taxon>
        <taxon>Ecdysozoa</taxon>
        <taxon>Arthropoda</taxon>
        <taxon>Hexapoda</taxon>
        <taxon>Insecta</taxon>
        <taxon>Pterygota</taxon>
        <taxon>Neoptera</taxon>
        <taxon>Paraneoptera</taxon>
        <taxon>Hemiptera</taxon>
        <taxon>Heteroptera</taxon>
        <taxon>Panheteroptera</taxon>
        <taxon>Cimicomorpha</taxon>
        <taxon>Cimicidae</taxon>
        <taxon>Cimex</taxon>
    </lineage>
</organism>
<evidence type="ECO:0008006" key="7">
    <source>
        <dbReference type="Google" id="ProtNLM"/>
    </source>
</evidence>
<dbReference type="GeneID" id="106666944"/>
<evidence type="ECO:0000256" key="2">
    <source>
        <dbReference type="PROSITE-ProRule" id="PRU00497"/>
    </source>
</evidence>
<evidence type="ECO:0000313" key="5">
    <source>
        <dbReference type="EnsemblMetazoa" id="XP_024083505.1"/>
    </source>
</evidence>
<dbReference type="EnsemblMetazoa" id="XM_024227737.1">
    <property type="protein sequence ID" value="XP_024083505.1"/>
    <property type="gene ID" value="LOC106666944"/>
</dbReference>
<keyword evidence="6" id="KW-1185">Reference proteome</keyword>
<dbReference type="GO" id="GO:0031012">
    <property type="term" value="C:extracellular matrix"/>
    <property type="evidence" value="ECO:0007669"/>
    <property type="project" value="TreeGrafter"/>
</dbReference>
<dbReference type="AlphaFoldDB" id="A0A8I6SU56"/>
<feature type="region of interest" description="Disordered" evidence="3">
    <location>
        <begin position="65"/>
        <end position="110"/>
    </location>
</feature>
<dbReference type="KEGG" id="clec:106666944"/>
<evidence type="ECO:0000313" key="6">
    <source>
        <dbReference type="Proteomes" id="UP000494040"/>
    </source>
</evidence>
<sequence>MKYIQVGILVGLLGVARCLEVGVPERFLRPRTFNPHPYTLSDESLVEERAPLDAQDVAALPHPYSFFERPPTRGEPSNGAPIQFPKVPESAQAQPQQQQKLKPPNVKHPLHINDVKYDDTSLQRVTIQRVPVQRLQFQDDQLQQVAVPVQHLRTTVAARRPSRYRSKTITPKNYAFSYAVRDGYSGDDFSHSQAHSGAQTKGEYRVKLPDGRTQVVSYTADDHGYRADVRYDDENSVEPLYDYKPQPVLKYKAVYKPGVVKDDYKQVYLQYTAKPDYTPIHEEQSEAKPSGRTAAPQLFSGGSTPTPSFFLQSTPAPKFTADYYTVSSTPAADYYTVSSTPAPVYYRSSTVPPRYTPSSPAPQHNYYLIQ</sequence>
<dbReference type="GO" id="GO:0042302">
    <property type="term" value="F:structural constituent of cuticle"/>
    <property type="evidence" value="ECO:0007669"/>
    <property type="project" value="UniProtKB-UniRule"/>
</dbReference>
<dbReference type="PROSITE" id="PS00233">
    <property type="entry name" value="CHIT_BIND_RR_1"/>
    <property type="match status" value="1"/>
</dbReference>
<reference evidence="5" key="1">
    <citation type="submission" date="2022-01" db="UniProtKB">
        <authorList>
            <consortium name="EnsemblMetazoa"/>
        </authorList>
    </citation>
    <scope>IDENTIFICATION</scope>
</reference>
<proteinExistence type="predicted"/>
<keyword evidence="1 2" id="KW-0193">Cuticle</keyword>